<gene>
    <name evidence="26" type="ORF">EOD39_2979</name>
</gene>
<evidence type="ECO:0000256" key="24">
    <source>
        <dbReference type="SAM" id="Phobius"/>
    </source>
</evidence>
<dbReference type="FunFam" id="1.10.287.70:FF:000119">
    <property type="entry name" value="Potassium channel subfamily K member"/>
    <property type="match status" value="1"/>
</dbReference>
<feature type="transmembrane region" description="Helical" evidence="24">
    <location>
        <begin position="152"/>
        <end position="169"/>
    </location>
</feature>
<keyword evidence="16" id="KW-1015">Disulfide bond</keyword>
<dbReference type="PANTHER" id="PTHR11003">
    <property type="entry name" value="POTASSIUM CHANNEL, SUBFAMILY K"/>
    <property type="match status" value="1"/>
</dbReference>
<dbReference type="GO" id="GO:0005886">
    <property type="term" value="C:plasma membrane"/>
    <property type="evidence" value="ECO:0007669"/>
    <property type="project" value="TreeGrafter"/>
</dbReference>
<feature type="transmembrane region" description="Helical" evidence="24">
    <location>
        <begin position="292"/>
        <end position="312"/>
    </location>
</feature>
<comment type="similarity">
    <text evidence="4 22">Belongs to the two pore domain potassium channel (TC 1.A.1.8) family.</text>
</comment>
<dbReference type="InterPro" id="IPR003280">
    <property type="entry name" value="2pore_dom_K_chnl"/>
</dbReference>
<dbReference type="SUPFAM" id="SSF81324">
    <property type="entry name" value="Voltage-gated potassium channels"/>
    <property type="match status" value="2"/>
</dbReference>
<evidence type="ECO:0000256" key="7">
    <source>
        <dbReference type="ARBA" id="ARBA00022538"/>
    </source>
</evidence>
<comment type="subunit">
    <text evidence="5">Homodimer; disulfide-linked.</text>
</comment>
<evidence type="ECO:0000256" key="18">
    <source>
        <dbReference type="ARBA" id="ARBA00023228"/>
    </source>
</evidence>
<evidence type="ECO:0000313" key="26">
    <source>
        <dbReference type="EMBL" id="RXM27503.1"/>
    </source>
</evidence>
<evidence type="ECO:0000256" key="5">
    <source>
        <dbReference type="ARBA" id="ARBA00011748"/>
    </source>
</evidence>
<keyword evidence="14 22" id="KW-0406">Ion transport</keyword>
<evidence type="ECO:0000256" key="3">
    <source>
        <dbReference type="ARBA" id="ARBA00004414"/>
    </source>
</evidence>
<dbReference type="InterPro" id="IPR005409">
    <property type="entry name" value="2pore_dom_K_chnl_TWIK2"/>
</dbReference>
<proteinExistence type="inferred from homology"/>
<dbReference type="GO" id="GO:0015271">
    <property type="term" value="F:outward rectifier potassium channel activity"/>
    <property type="evidence" value="ECO:0007669"/>
    <property type="project" value="TreeGrafter"/>
</dbReference>
<feature type="transmembrane region" description="Helical" evidence="24">
    <location>
        <begin position="232"/>
        <end position="251"/>
    </location>
</feature>
<keyword evidence="18" id="KW-0458">Lysosome</keyword>
<evidence type="ECO:0000256" key="14">
    <source>
        <dbReference type="ARBA" id="ARBA00023065"/>
    </source>
</evidence>
<dbReference type="GO" id="GO:0046872">
    <property type="term" value="F:metal ion binding"/>
    <property type="evidence" value="ECO:0007669"/>
    <property type="project" value="UniProtKB-KW"/>
</dbReference>
<evidence type="ECO:0000256" key="19">
    <source>
        <dbReference type="ARBA" id="ARBA00023303"/>
    </source>
</evidence>
<feature type="transmembrane region" description="Helical" evidence="24">
    <location>
        <begin position="181"/>
        <end position="201"/>
    </location>
</feature>
<feature type="region of interest" description="Disordered" evidence="23">
    <location>
        <begin position="35"/>
        <end position="58"/>
    </location>
</feature>
<keyword evidence="11" id="KW-0631">Potassium channel</keyword>
<feature type="compositionally biased region" description="Basic and acidic residues" evidence="23">
    <location>
        <begin position="38"/>
        <end position="58"/>
    </location>
</feature>
<comment type="catalytic activity">
    <reaction evidence="20">
        <text>K(+)(in) = K(+)(out)</text>
        <dbReference type="Rhea" id="RHEA:29463"/>
        <dbReference type="ChEBI" id="CHEBI:29103"/>
    </reaction>
</comment>
<keyword evidence="6 22" id="KW-0813">Transport</keyword>
<evidence type="ECO:0000256" key="2">
    <source>
        <dbReference type="ARBA" id="ARBA00004337"/>
    </source>
</evidence>
<comment type="caution">
    <text evidence="26">The sequence shown here is derived from an EMBL/GenBank/DDBJ whole genome shotgun (WGS) entry which is preliminary data.</text>
</comment>
<evidence type="ECO:0000256" key="16">
    <source>
        <dbReference type="ARBA" id="ARBA00023157"/>
    </source>
</evidence>
<evidence type="ECO:0000256" key="10">
    <source>
        <dbReference type="ARBA" id="ARBA00022753"/>
    </source>
</evidence>
<keyword evidence="13 24" id="KW-1133">Transmembrane helix</keyword>
<dbReference type="PRINTS" id="PR01586">
    <property type="entry name" value="TWIKCHANNEL"/>
</dbReference>
<organism evidence="26 27">
    <name type="scientific">Acipenser ruthenus</name>
    <name type="common">Sterlet sturgeon</name>
    <dbReference type="NCBI Taxonomy" id="7906"/>
    <lineage>
        <taxon>Eukaryota</taxon>
        <taxon>Metazoa</taxon>
        <taxon>Chordata</taxon>
        <taxon>Craniata</taxon>
        <taxon>Vertebrata</taxon>
        <taxon>Euteleostomi</taxon>
        <taxon>Actinopterygii</taxon>
        <taxon>Chondrostei</taxon>
        <taxon>Acipenseriformes</taxon>
        <taxon>Acipenseridae</taxon>
        <taxon>Acipenser</taxon>
    </lineage>
</organism>
<evidence type="ECO:0000259" key="25">
    <source>
        <dbReference type="Pfam" id="PF07885"/>
    </source>
</evidence>
<evidence type="ECO:0000256" key="6">
    <source>
        <dbReference type="ARBA" id="ARBA00022448"/>
    </source>
</evidence>
<feature type="region of interest" description="Disordered" evidence="23">
    <location>
        <begin position="354"/>
        <end position="375"/>
    </location>
</feature>
<keyword evidence="8 22" id="KW-0812">Transmembrane</keyword>
<keyword evidence="19 22" id="KW-0407">Ion channel</keyword>
<feature type="transmembrane region" description="Helical" evidence="24">
    <location>
        <begin position="263"/>
        <end position="280"/>
    </location>
</feature>
<evidence type="ECO:0000256" key="11">
    <source>
        <dbReference type="ARBA" id="ARBA00022826"/>
    </source>
</evidence>
<dbReference type="Proteomes" id="UP000289886">
    <property type="component" value="Unassembled WGS sequence"/>
</dbReference>
<dbReference type="InterPro" id="IPR013099">
    <property type="entry name" value="K_chnl_dom"/>
</dbReference>
<evidence type="ECO:0000256" key="15">
    <source>
        <dbReference type="ARBA" id="ARBA00023136"/>
    </source>
</evidence>
<evidence type="ECO:0000256" key="17">
    <source>
        <dbReference type="ARBA" id="ARBA00023180"/>
    </source>
</evidence>
<keyword evidence="17" id="KW-0325">Glycoprotein</keyword>
<evidence type="ECO:0000256" key="8">
    <source>
        <dbReference type="ARBA" id="ARBA00022692"/>
    </source>
</evidence>
<evidence type="ECO:0000256" key="4">
    <source>
        <dbReference type="ARBA" id="ARBA00006666"/>
    </source>
</evidence>
<dbReference type="GO" id="GO:0022841">
    <property type="term" value="F:potassium ion leak channel activity"/>
    <property type="evidence" value="ECO:0007669"/>
    <property type="project" value="TreeGrafter"/>
</dbReference>
<evidence type="ECO:0000313" key="27">
    <source>
        <dbReference type="Proteomes" id="UP000289886"/>
    </source>
</evidence>
<dbReference type="GO" id="GO:0005765">
    <property type="term" value="C:lysosomal membrane"/>
    <property type="evidence" value="ECO:0007669"/>
    <property type="project" value="UniProtKB-SubCell"/>
</dbReference>
<dbReference type="PRINTS" id="PR01333">
    <property type="entry name" value="2POREKCHANEL"/>
</dbReference>
<sequence>MTVFASSAQSRIYFLEVGGEKFAFTNTFQHKVQPCNERGGEKEQTLKKGFSSKKESNAKQKMSSNCRSGIMVSIFFVFYLTYLFLGALIFSSIERPEEIRLKDELRVLKTNFLNRSCVNSSSLETFLEHVLTANKYGVSILKNASVNTNWDFASSLFFASTLITTVGYGHTTPLSDGGKAFSIVFALLGVPFTMLVLTASVQRLMHLFTYWPMGVCQMKAGWSSRTASKVQFVLLLGVVVVCFFVVPAAIFSAIEQTWTFLDSFYFCFISLCTIGLGDYVPGEQSGQTLRPLYKITVMVYLFVGLMAMLLVLRSFHKAADLHGLTSLFHLPKCEEEEEDQEPIIDSLESSELDREALPHKQLTAEPQTSYNSINR</sequence>
<comment type="subcellular location">
    <subcellularLocation>
        <location evidence="2">Endosome membrane</location>
        <topology evidence="2">Multi-pass membrane protein</topology>
    </subcellularLocation>
    <subcellularLocation>
        <location evidence="3">Late endosome membrane</location>
    </subcellularLocation>
    <subcellularLocation>
        <location evidence="1">Lysosome membrane</location>
        <topology evidence="1">Multi-pass membrane protein</topology>
    </subcellularLocation>
</comment>
<dbReference type="InterPro" id="IPR005408">
    <property type="entry name" value="2pore_dom_K_chnl_TWIK"/>
</dbReference>
<reference evidence="26 27" key="1">
    <citation type="submission" date="2019-01" db="EMBL/GenBank/DDBJ databases">
        <title>Draft Genome and Complete Hox-Cluster Characterization of the Sterlet Sturgeon (Acipenser ruthenus).</title>
        <authorList>
            <person name="Wei Q."/>
        </authorList>
    </citation>
    <scope>NUCLEOTIDE SEQUENCE [LARGE SCALE GENOMIC DNA]</scope>
    <source>
        <strain evidence="26">WHYD16114868_AA</strain>
        <tissue evidence="26">Blood</tissue>
    </source>
</reference>
<evidence type="ECO:0000256" key="23">
    <source>
        <dbReference type="SAM" id="MobiDB-lite"/>
    </source>
</evidence>
<dbReference type="EMBL" id="SCEB01215819">
    <property type="protein sequence ID" value="RXM27503.1"/>
    <property type="molecule type" value="Genomic_DNA"/>
</dbReference>
<evidence type="ECO:0000256" key="21">
    <source>
        <dbReference type="ARBA" id="ARBA00068466"/>
    </source>
</evidence>
<feature type="compositionally biased region" description="Polar residues" evidence="23">
    <location>
        <begin position="364"/>
        <end position="375"/>
    </location>
</feature>
<dbReference type="PRINTS" id="PR01587">
    <property type="entry name" value="TWIK2CHANNEL"/>
</dbReference>
<feature type="transmembrane region" description="Helical" evidence="24">
    <location>
        <begin position="69"/>
        <end position="93"/>
    </location>
</feature>
<feature type="domain" description="Potassium channel" evidence="25">
    <location>
        <begin position="240"/>
        <end position="316"/>
    </location>
</feature>
<feature type="domain" description="Potassium channel" evidence="25">
    <location>
        <begin position="140"/>
        <end position="204"/>
    </location>
</feature>
<keyword evidence="9" id="KW-0479">Metal-binding</keyword>
<accession>A0A444TX37</accession>
<keyword evidence="12" id="KW-0630">Potassium</keyword>
<evidence type="ECO:0000256" key="20">
    <source>
        <dbReference type="ARBA" id="ARBA00034430"/>
    </source>
</evidence>
<name>A0A444TX37_ACIRT</name>
<evidence type="ECO:0000256" key="22">
    <source>
        <dbReference type="RuleBase" id="RU003857"/>
    </source>
</evidence>
<keyword evidence="7" id="KW-0633">Potassium transport</keyword>
<dbReference type="GO" id="GO:0030322">
    <property type="term" value="P:stabilization of membrane potential"/>
    <property type="evidence" value="ECO:0007669"/>
    <property type="project" value="TreeGrafter"/>
</dbReference>
<keyword evidence="27" id="KW-1185">Reference proteome</keyword>
<evidence type="ECO:0000256" key="12">
    <source>
        <dbReference type="ARBA" id="ARBA00022958"/>
    </source>
</evidence>
<dbReference type="Gene3D" id="1.10.287.70">
    <property type="match status" value="1"/>
</dbReference>
<keyword evidence="15 24" id="KW-0472">Membrane</keyword>
<keyword evidence="10" id="KW-0967">Endosome</keyword>
<dbReference type="PANTHER" id="PTHR11003:SF28">
    <property type="entry name" value="POTASSIUM CHANNEL SUBFAMILY K MEMBER 6"/>
    <property type="match status" value="1"/>
</dbReference>
<dbReference type="GO" id="GO:0031902">
    <property type="term" value="C:late endosome membrane"/>
    <property type="evidence" value="ECO:0007669"/>
    <property type="project" value="UniProtKB-SubCell"/>
</dbReference>
<protein>
    <recommendedName>
        <fullName evidence="21">Potassium channel subfamily K member 6</fullName>
    </recommendedName>
</protein>
<dbReference type="Pfam" id="PF07885">
    <property type="entry name" value="Ion_trans_2"/>
    <property type="match status" value="2"/>
</dbReference>
<dbReference type="AlphaFoldDB" id="A0A444TX37"/>
<evidence type="ECO:0000256" key="9">
    <source>
        <dbReference type="ARBA" id="ARBA00022723"/>
    </source>
</evidence>
<evidence type="ECO:0000256" key="1">
    <source>
        <dbReference type="ARBA" id="ARBA00004155"/>
    </source>
</evidence>
<evidence type="ECO:0000256" key="13">
    <source>
        <dbReference type="ARBA" id="ARBA00022989"/>
    </source>
</evidence>